<reference evidence="2" key="1">
    <citation type="submission" date="2015-03" db="EMBL/GenBank/DDBJ databases">
        <authorList>
            <consortium name="Pathogen Informatics"/>
        </authorList>
    </citation>
    <scope>NUCLEOTIDE SEQUENCE [LARGE SCALE GENOMIC DNA]</scope>
    <source>
        <strain evidence="2">NCTC11134</strain>
        <plasmid evidence="2">4</plasmid>
    </source>
</reference>
<organism evidence="1 2">
    <name type="scientific">Nocardia farcinica</name>
    <dbReference type="NCBI Taxonomy" id="37329"/>
    <lineage>
        <taxon>Bacteria</taxon>
        <taxon>Bacillati</taxon>
        <taxon>Actinomycetota</taxon>
        <taxon>Actinomycetes</taxon>
        <taxon>Mycobacteriales</taxon>
        <taxon>Nocardiaceae</taxon>
        <taxon>Nocardia</taxon>
    </lineage>
</organism>
<dbReference type="RefSeq" id="WP_060595249.1">
    <property type="nucleotide sequence ID" value="NZ_CP031419.1"/>
</dbReference>
<dbReference type="Proteomes" id="UP000057820">
    <property type="component" value="Plasmid 4"/>
</dbReference>
<accession>A0A0H5PBD9</accession>
<keyword evidence="1" id="KW-0614">Plasmid</keyword>
<evidence type="ECO:0000313" key="2">
    <source>
        <dbReference type="Proteomes" id="UP000057820"/>
    </source>
</evidence>
<dbReference type="KEGG" id="nfr:ERS450000_06106"/>
<sequence length="249" mass="27754">MTAVIGTARRHRAIGQGNHSTVYHRPGSPVVMQVFRPDAPELTVAKVRREYRYLRAIFDPVLPGLIPNERLLLPAPSARLCEAVVVKDFVPVAPAWSLRIAARHRLPRQTLDQLAVFTGVVRGLLADTAPVPALDAEASLIPDFIDPPMDNLVVDVAGQLRLLDTNRLISTLELRRHHHAGQLLTVSCHGVPAHIYRLVFRRLMYLEHRFLGVPAARFRTDPLITRYLHPAQIEALFAASTTVDEPITP</sequence>
<evidence type="ECO:0000313" key="1">
    <source>
        <dbReference type="EMBL" id="CRY84564.1"/>
    </source>
</evidence>
<protein>
    <submittedName>
        <fullName evidence="1">Uncharacterized protein</fullName>
    </submittedName>
</protein>
<dbReference type="EMBL" id="LN868941">
    <property type="protein sequence ID" value="CRY84564.1"/>
    <property type="molecule type" value="Genomic_DNA"/>
</dbReference>
<name>A0A0H5PBD9_NOCFR</name>
<gene>
    <name evidence="1" type="ORF">ERS450000_06106</name>
</gene>
<dbReference type="AlphaFoldDB" id="A0A0H5PBD9"/>
<geneLocation type="plasmid" evidence="1">
    <name>4</name>
</geneLocation>
<proteinExistence type="predicted"/>